<organism evidence="1 2">
    <name type="scientific">Gordonia phage Syleon</name>
    <dbReference type="NCBI Taxonomy" id="2653718"/>
    <lineage>
        <taxon>Viruses</taxon>
        <taxon>Duplodnaviria</taxon>
        <taxon>Heunggongvirae</taxon>
        <taxon>Uroviricota</taxon>
        <taxon>Caudoviricetes</taxon>
        <taxon>Deeyouvirinae</taxon>
        <taxon>Octobienvirus</taxon>
        <taxon>Octobienvirus syleon</taxon>
    </lineage>
</organism>
<reference evidence="1 2" key="1">
    <citation type="submission" date="2019-09" db="EMBL/GenBank/DDBJ databases">
        <authorList>
            <person name="Falcon-Lizardi N."/>
            <person name="Rios-Rosa Y."/>
            <person name="Rivera-Cruz A."/>
            <person name="Rivera-Espinal N.S."/>
            <person name="Rodriguez-Cotto F.E."/>
            <person name="Rosa-Flores A.N."/>
            <person name="Rubin M.R."/>
            <person name="Vazquez E."/>
            <person name="Molloy S.D."/>
            <person name="Garlena R.A."/>
            <person name="Russell D.A."/>
            <person name="Pope W.H."/>
            <person name="Jacobs-Sera D."/>
            <person name="Hatfull G.F."/>
        </authorList>
    </citation>
    <scope>NUCLEOTIDE SEQUENCE [LARGE SCALE GENOMIC DNA]</scope>
</reference>
<evidence type="ECO:0000313" key="1">
    <source>
        <dbReference type="EMBL" id="QGH75823.1"/>
    </source>
</evidence>
<sequence length="102" mass="11536">MADGSWWALENPGQYSIGAIKHHHVPGETMYHWGSDAIDYLRVPKSLTLIELTNDRTTTALTAHTDPETNESVVLAYGKGKLKELSVYLEQKPDAFSWRKIH</sequence>
<accession>A0A5Q2WGN7</accession>
<dbReference type="GeneID" id="70081318"/>
<dbReference type="KEGG" id="vg:70081318"/>
<name>A0A5Q2WGN7_9CAUD</name>
<evidence type="ECO:0000313" key="2">
    <source>
        <dbReference type="Proteomes" id="UP000346466"/>
    </source>
</evidence>
<keyword evidence="2" id="KW-1185">Reference proteome</keyword>
<protein>
    <submittedName>
        <fullName evidence="1">Uncharacterized protein</fullName>
    </submittedName>
</protein>
<dbReference type="EMBL" id="MN444870">
    <property type="protein sequence ID" value="QGH75823.1"/>
    <property type="molecule type" value="Genomic_DNA"/>
</dbReference>
<gene>
    <name evidence="1" type="primary">94</name>
    <name evidence="1" type="ORF">SEA_SYLEON_94</name>
</gene>
<dbReference type="Proteomes" id="UP000346466">
    <property type="component" value="Segment"/>
</dbReference>
<dbReference type="RefSeq" id="YP_010246753.1">
    <property type="nucleotide sequence ID" value="NC_060137.1"/>
</dbReference>
<proteinExistence type="predicted"/>